<dbReference type="PROSITE" id="PS50835">
    <property type="entry name" value="IG_LIKE"/>
    <property type="match status" value="2"/>
</dbReference>
<dbReference type="Pfam" id="PF07686">
    <property type="entry name" value="V-set"/>
    <property type="match status" value="1"/>
</dbReference>
<reference evidence="3" key="2">
    <citation type="submission" date="2025-08" db="UniProtKB">
        <authorList>
            <consortium name="Ensembl"/>
        </authorList>
    </citation>
    <scope>IDENTIFICATION</scope>
</reference>
<evidence type="ECO:0000256" key="1">
    <source>
        <dbReference type="SAM" id="SignalP"/>
    </source>
</evidence>
<keyword evidence="4" id="KW-1185">Reference proteome</keyword>
<reference evidence="3" key="3">
    <citation type="submission" date="2025-09" db="UniProtKB">
        <authorList>
            <consortium name="Ensembl"/>
        </authorList>
    </citation>
    <scope>IDENTIFICATION</scope>
</reference>
<dbReference type="Proteomes" id="UP000314980">
    <property type="component" value="Unassembled WGS sequence"/>
</dbReference>
<dbReference type="AlphaFoldDB" id="A0A4W6F9J3"/>
<feature type="chain" id="PRO_5021297849" description="Ig-like domain-containing protein" evidence="1">
    <location>
        <begin position="21"/>
        <end position="221"/>
    </location>
</feature>
<reference evidence="4" key="1">
    <citation type="submission" date="2015-09" db="EMBL/GenBank/DDBJ databases">
        <authorList>
            <person name="Sai Rama Sridatta P."/>
        </authorList>
    </citation>
    <scope>NUCLEOTIDE SEQUENCE [LARGE SCALE GENOMIC DNA]</scope>
</reference>
<dbReference type="GeneTree" id="ENSGT00930000151352"/>
<name>A0A4W6F9J3_LATCA</name>
<sequence length="221" mass="25324">MFHCNSFICLFLIFFTAVTGQFSSIAVRVGADVTLPCENVRDDQDQCNRTSWFITGSQREQWLILRGKISEEAKSQSDRLSVTENCSLVIKKVTVEDVGRYDCQQYRPGLEQGRDALVHLSVVTMTEQKNRDQVTLYCSVRTRGHCRHTVKWLYEGKDVDKVKKMETSQSECSVTVTFPTSHLKLKSKYQELFQCEVTDGYNKKVQLFTFSPQSSGENIMS</sequence>
<dbReference type="SMART" id="SM00409">
    <property type="entry name" value="IG"/>
    <property type="match status" value="1"/>
</dbReference>
<dbReference type="Ensembl" id="ENSLCAT00010047907.1">
    <property type="protein sequence ID" value="ENSLCAP00010046777.1"/>
    <property type="gene ID" value="ENSLCAG00010021681.1"/>
</dbReference>
<feature type="domain" description="Ig-like" evidence="2">
    <location>
        <begin position="16"/>
        <end position="104"/>
    </location>
</feature>
<feature type="signal peptide" evidence="1">
    <location>
        <begin position="1"/>
        <end position="20"/>
    </location>
</feature>
<keyword evidence="1" id="KW-0732">Signal</keyword>
<dbReference type="InterPro" id="IPR036179">
    <property type="entry name" value="Ig-like_dom_sf"/>
</dbReference>
<protein>
    <recommendedName>
        <fullName evidence="2">Ig-like domain-containing protein</fullName>
    </recommendedName>
</protein>
<dbReference type="SUPFAM" id="SSF48726">
    <property type="entry name" value="Immunoglobulin"/>
    <property type="match status" value="2"/>
</dbReference>
<dbReference type="InterPro" id="IPR013106">
    <property type="entry name" value="Ig_V-set"/>
</dbReference>
<evidence type="ECO:0000313" key="3">
    <source>
        <dbReference type="Ensembl" id="ENSLCAP00010046777.1"/>
    </source>
</evidence>
<dbReference type="InParanoid" id="A0A4W6F9J3"/>
<dbReference type="InterPro" id="IPR013783">
    <property type="entry name" value="Ig-like_fold"/>
</dbReference>
<dbReference type="PANTHER" id="PTHR11422">
    <property type="entry name" value="T-CELL SURFACE GLYCOPROTEIN CD4"/>
    <property type="match status" value="1"/>
</dbReference>
<dbReference type="Gene3D" id="2.60.40.10">
    <property type="entry name" value="Immunoglobulins"/>
    <property type="match status" value="2"/>
</dbReference>
<feature type="domain" description="Ig-like" evidence="2">
    <location>
        <begin position="108"/>
        <end position="211"/>
    </location>
</feature>
<dbReference type="InterPro" id="IPR007110">
    <property type="entry name" value="Ig-like_dom"/>
</dbReference>
<dbReference type="InterPro" id="IPR003599">
    <property type="entry name" value="Ig_sub"/>
</dbReference>
<organism evidence="3 4">
    <name type="scientific">Lates calcarifer</name>
    <name type="common">Barramundi</name>
    <name type="synonym">Holocentrus calcarifer</name>
    <dbReference type="NCBI Taxonomy" id="8187"/>
    <lineage>
        <taxon>Eukaryota</taxon>
        <taxon>Metazoa</taxon>
        <taxon>Chordata</taxon>
        <taxon>Craniata</taxon>
        <taxon>Vertebrata</taxon>
        <taxon>Euteleostomi</taxon>
        <taxon>Actinopterygii</taxon>
        <taxon>Neopterygii</taxon>
        <taxon>Teleostei</taxon>
        <taxon>Neoteleostei</taxon>
        <taxon>Acanthomorphata</taxon>
        <taxon>Carangaria</taxon>
        <taxon>Carangaria incertae sedis</taxon>
        <taxon>Centropomidae</taxon>
        <taxon>Lates</taxon>
    </lineage>
</organism>
<evidence type="ECO:0000313" key="4">
    <source>
        <dbReference type="Proteomes" id="UP000314980"/>
    </source>
</evidence>
<proteinExistence type="predicted"/>
<evidence type="ECO:0000259" key="2">
    <source>
        <dbReference type="PROSITE" id="PS50835"/>
    </source>
</evidence>
<accession>A0A4W6F9J3</accession>